<dbReference type="Pfam" id="PF00481">
    <property type="entry name" value="PP2C"/>
    <property type="match status" value="1"/>
</dbReference>
<dbReference type="CDD" id="cd00143">
    <property type="entry name" value="PP2Cc"/>
    <property type="match status" value="1"/>
</dbReference>
<evidence type="ECO:0000256" key="3">
    <source>
        <dbReference type="ARBA" id="ARBA00022801"/>
    </source>
</evidence>
<evidence type="ECO:0000256" key="4">
    <source>
        <dbReference type="ARBA" id="ARBA00022912"/>
    </source>
</evidence>
<evidence type="ECO:0000256" key="2">
    <source>
        <dbReference type="ARBA" id="ARBA00022723"/>
    </source>
</evidence>
<evidence type="ECO:0000256" key="1">
    <source>
        <dbReference type="ARBA" id="ARBA00006702"/>
    </source>
</evidence>
<dbReference type="InterPro" id="IPR001932">
    <property type="entry name" value="PPM-type_phosphatase-like_dom"/>
</dbReference>
<protein>
    <submittedName>
        <fullName evidence="8">Phosphatase 2C-like domain-containing protein</fullName>
    </submittedName>
</protein>
<dbReference type="SUPFAM" id="SSF81606">
    <property type="entry name" value="PP2C-like"/>
    <property type="match status" value="1"/>
</dbReference>
<keyword evidence="9" id="KW-1185">Reference proteome</keyword>
<feature type="compositionally biased region" description="Low complexity" evidence="6">
    <location>
        <begin position="102"/>
        <end position="120"/>
    </location>
</feature>
<evidence type="ECO:0000256" key="5">
    <source>
        <dbReference type="RuleBase" id="RU003465"/>
    </source>
</evidence>
<dbReference type="GO" id="GO:0046872">
    <property type="term" value="F:metal ion binding"/>
    <property type="evidence" value="ECO:0007669"/>
    <property type="project" value="UniProtKB-KW"/>
</dbReference>
<dbReference type="GO" id="GO:0004722">
    <property type="term" value="F:protein serine/threonine phosphatase activity"/>
    <property type="evidence" value="ECO:0007669"/>
    <property type="project" value="InterPro"/>
</dbReference>
<dbReference type="PANTHER" id="PTHR13832:SF837">
    <property type="entry name" value="PROTEIN PHOSPHATASE 2C-LIKE DOMAIN-CONTAINING PROTEIN 1"/>
    <property type="match status" value="1"/>
</dbReference>
<dbReference type="Gene3D" id="3.60.40.10">
    <property type="entry name" value="PPM-type phosphatase domain"/>
    <property type="match status" value="1"/>
</dbReference>
<keyword evidence="2" id="KW-0479">Metal-binding</keyword>
<feature type="region of interest" description="Disordered" evidence="6">
    <location>
        <begin position="1"/>
        <end position="120"/>
    </location>
</feature>
<feature type="compositionally biased region" description="Low complexity" evidence="6">
    <location>
        <begin position="1"/>
        <end position="23"/>
    </location>
</feature>
<evidence type="ECO:0000313" key="9">
    <source>
        <dbReference type="Proteomes" id="UP000265703"/>
    </source>
</evidence>
<evidence type="ECO:0000313" key="8">
    <source>
        <dbReference type="EMBL" id="RIA97306.1"/>
    </source>
</evidence>
<feature type="domain" description="PPM-type phosphatase" evidence="7">
    <location>
        <begin position="130"/>
        <end position="400"/>
    </location>
</feature>
<name>A0A397TK39_9GLOM</name>
<dbReference type="OrthoDB" id="10264738at2759"/>
<dbReference type="SMART" id="SM00332">
    <property type="entry name" value="PP2Cc"/>
    <property type="match status" value="1"/>
</dbReference>
<dbReference type="Proteomes" id="UP000265703">
    <property type="component" value="Unassembled WGS sequence"/>
</dbReference>
<dbReference type="InterPro" id="IPR000222">
    <property type="entry name" value="PP2C_BS"/>
</dbReference>
<feature type="compositionally biased region" description="Polar residues" evidence="6">
    <location>
        <begin position="36"/>
        <end position="45"/>
    </location>
</feature>
<dbReference type="PROSITE" id="PS01032">
    <property type="entry name" value="PPM_1"/>
    <property type="match status" value="1"/>
</dbReference>
<reference evidence="8 9" key="1">
    <citation type="submission" date="2018-06" db="EMBL/GenBank/DDBJ databases">
        <title>Comparative genomics reveals the genomic features of Rhizophagus irregularis, R. cerebriforme, R. diaphanum and Gigaspora rosea, and their symbiotic lifestyle signature.</title>
        <authorList>
            <person name="Morin E."/>
            <person name="San Clemente H."/>
            <person name="Chen E.C.H."/>
            <person name="De La Providencia I."/>
            <person name="Hainaut M."/>
            <person name="Kuo A."/>
            <person name="Kohler A."/>
            <person name="Murat C."/>
            <person name="Tang N."/>
            <person name="Roy S."/>
            <person name="Loubradou J."/>
            <person name="Henrissat B."/>
            <person name="Grigoriev I.V."/>
            <person name="Corradi N."/>
            <person name="Roux C."/>
            <person name="Martin F.M."/>
        </authorList>
    </citation>
    <scope>NUCLEOTIDE SEQUENCE [LARGE SCALE GENOMIC DNA]</scope>
    <source>
        <strain evidence="8 9">DAOM 227022</strain>
    </source>
</reference>
<keyword evidence="4 5" id="KW-0904">Protein phosphatase</keyword>
<dbReference type="EMBL" id="QKYT01000031">
    <property type="protein sequence ID" value="RIA97306.1"/>
    <property type="molecule type" value="Genomic_DNA"/>
</dbReference>
<feature type="compositionally biased region" description="Low complexity" evidence="6">
    <location>
        <begin position="50"/>
        <end position="59"/>
    </location>
</feature>
<organism evidence="8 9">
    <name type="scientific">Glomus cerebriforme</name>
    <dbReference type="NCBI Taxonomy" id="658196"/>
    <lineage>
        <taxon>Eukaryota</taxon>
        <taxon>Fungi</taxon>
        <taxon>Fungi incertae sedis</taxon>
        <taxon>Mucoromycota</taxon>
        <taxon>Glomeromycotina</taxon>
        <taxon>Glomeromycetes</taxon>
        <taxon>Glomerales</taxon>
        <taxon>Glomeraceae</taxon>
        <taxon>Glomus</taxon>
    </lineage>
</organism>
<sequence length="403" mass="43941">MSAISPSTPSTPSSKTTKELSTPDLNVNNKIEPKDGSNSISTPIRKNSEETFSTSSSDSNVELTVSPVPLTPKEKSIKPFGSFNTNNSSNNSGSQSEEKVFNSNVNAPSPSSQQQNSIVSNKKAEFSHFKIGVSEDRNRRCRRTMEDAHSFFYDFAGIEGQGFFAIFDGHAGKQAAEWCGNHFHETFQEVLQENTTLPIPEIFHLSFLRADKQLNQNAGKHSGCTAIAAFLRSEEIAEGESANGKEPVSNGANTKRKQKRVLYTANVGDARAVLSRNGSAIRLSYDHKGSDAQEAKRIVDAGGFVMNNRVNGVLAVTRSLGDSSMKEFVVGNPYTTETELTENDPFLILACDGLWDVCDDQAAVDLIKDIEDPQIASVKLIEHALANFSTDNLSVMVIRFMNG</sequence>
<dbReference type="STRING" id="658196.A0A397TK39"/>
<proteinExistence type="inferred from homology"/>
<feature type="compositionally biased region" description="Low complexity" evidence="6">
    <location>
        <begin position="80"/>
        <end position="94"/>
    </location>
</feature>
<comment type="caution">
    <text evidence="8">The sequence shown here is derived from an EMBL/GenBank/DDBJ whole genome shotgun (WGS) entry which is preliminary data.</text>
</comment>
<comment type="similarity">
    <text evidence="1 5">Belongs to the PP2C family.</text>
</comment>
<keyword evidence="3 5" id="KW-0378">Hydrolase</keyword>
<gene>
    <name evidence="8" type="ORF">C1645_752557</name>
</gene>
<evidence type="ECO:0000259" key="7">
    <source>
        <dbReference type="PROSITE" id="PS51746"/>
    </source>
</evidence>
<dbReference type="InterPro" id="IPR036457">
    <property type="entry name" value="PPM-type-like_dom_sf"/>
</dbReference>
<dbReference type="PROSITE" id="PS51746">
    <property type="entry name" value="PPM_2"/>
    <property type="match status" value="1"/>
</dbReference>
<evidence type="ECO:0000256" key="6">
    <source>
        <dbReference type="SAM" id="MobiDB-lite"/>
    </source>
</evidence>
<accession>A0A397TK39</accession>
<dbReference type="PANTHER" id="PTHR13832">
    <property type="entry name" value="PROTEIN PHOSPHATASE 2C"/>
    <property type="match status" value="1"/>
</dbReference>
<dbReference type="AlphaFoldDB" id="A0A397TK39"/>
<dbReference type="InterPro" id="IPR015655">
    <property type="entry name" value="PP2C"/>
</dbReference>
<dbReference type="FunFam" id="3.60.40.10:FF:000054">
    <property type="entry name" value="Protein phosphatase type 2C"/>
    <property type="match status" value="1"/>
</dbReference>